<gene>
    <name evidence="3" type="ORF">BCIN_14g05450</name>
</gene>
<reference evidence="3 4" key="3">
    <citation type="journal article" date="2017" name="Mol. Plant Pathol.">
        <title>A gapless genome sequence of the fungus Botrytis cinerea.</title>
        <authorList>
            <person name="Van Kan J.A."/>
            <person name="Stassen J.H."/>
            <person name="Mosbach A."/>
            <person name="Van Der Lee T.A."/>
            <person name="Faino L."/>
            <person name="Farmer A.D."/>
            <person name="Papasotiriou D.G."/>
            <person name="Zhou S."/>
            <person name="Seidl M.F."/>
            <person name="Cottam E."/>
            <person name="Edel D."/>
            <person name="Hahn M."/>
            <person name="Schwartz D.C."/>
            <person name="Dietrich R.A."/>
            <person name="Widdison S."/>
            <person name="Scalliet G."/>
        </authorList>
    </citation>
    <scope>NUCLEOTIDE SEQUENCE [LARGE SCALE GENOMIC DNA]</scope>
    <source>
        <strain evidence="3 4">B05.10</strain>
    </source>
</reference>
<dbReference type="VEuPathDB" id="FungiDB:Bcin14g05450"/>
<dbReference type="Gene3D" id="3.30.70.100">
    <property type="match status" value="1"/>
</dbReference>
<reference evidence="3 4" key="1">
    <citation type="journal article" date="2011" name="PLoS Genet.">
        <title>Genomic analysis of the necrotrophic fungal pathogens Sclerotinia sclerotiorum and Botrytis cinerea.</title>
        <authorList>
            <person name="Amselem J."/>
            <person name="Cuomo C.A."/>
            <person name="van Kan J.A."/>
            <person name="Viaud M."/>
            <person name="Benito E.P."/>
            <person name="Couloux A."/>
            <person name="Coutinho P.M."/>
            <person name="de Vries R.P."/>
            <person name="Dyer P.S."/>
            <person name="Fillinger S."/>
            <person name="Fournier E."/>
            <person name="Gout L."/>
            <person name="Hahn M."/>
            <person name="Kohn L."/>
            <person name="Lapalu N."/>
            <person name="Plummer K.M."/>
            <person name="Pradier J.M."/>
            <person name="Quevillon E."/>
            <person name="Sharon A."/>
            <person name="Simon A."/>
            <person name="ten Have A."/>
            <person name="Tudzynski B."/>
            <person name="Tudzynski P."/>
            <person name="Wincker P."/>
            <person name="Andrew M."/>
            <person name="Anthouard V."/>
            <person name="Beever R.E."/>
            <person name="Beffa R."/>
            <person name="Benoit I."/>
            <person name="Bouzid O."/>
            <person name="Brault B."/>
            <person name="Chen Z."/>
            <person name="Choquer M."/>
            <person name="Collemare J."/>
            <person name="Cotton P."/>
            <person name="Danchin E.G."/>
            <person name="Da Silva C."/>
            <person name="Gautier A."/>
            <person name="Giraud C."/>
            <person name="Giraud T."/>
            <person name="Gonzalez C."/>
            <person name="Grossetete S."/>
            <person name="Guldener U."/>
            <person name="Henrissat B."/>
            <person name="Howlett B.J."/>
            <person name="Kodira C."/>
            <person name="Kretschmer M."/>
            <person name="Lappartient A."/>
            <person name="Leroch M."/>
            <person name="Levis C."/>
            <person name="Mauceli E."/>
            <person name="Neuveglise C."/>
            <person name="Oeser B."/>
            <person name="Pearson M."/>
            <person name="Poulain J."/>
            <person name="Poussereau N."/>
            <person name="Quesneville H."/>
            <person name="Rascle C."/>
            <person name="Schumacher J."/>
            <person name="Segurens B."/>
            <person name="Sexton A."/>
            <person name="Silva E."/>
            <person name="Sirven C."/>
            <person name="Soanes D.M."/>
            <person name="Talbot N.J."/>
            <person name="Templeton M."/>
            <person name="Yandava C."/>
            <person name="Yarden O."/>
            <person name="Zeng Q."/>
            <person name="Rollins J.A."/>
            <person name="Lebrun M.H."/>
            <person name="Dickman M."/>
        </authorList>
    </citation>
    <scope>NUCLEOTIDE SEQUENCE [LARGE SCALE GENOMIC DNA]</scope>
    <source>
        <strain evidence="3 4">B05.10</strain>
    </source>
</reference>
<comment type="subunit">
    <text evidence="1">Homodimer.</text>
</comment>
<dbReference type="SMART" id="SM00886">
    <property type="entry name" value="Dabb"/>
    <property type="match status" value="1"/>
</dbReference>
<dbReference type="PROSITE" id="PS51502">
    <property type="entry name" value="S_R_A_B_BARREL"/>
    <property type="match status" value="1"/>
</dbReference>
<name>A0A384K3R4_BOTFB</name>
<evidence type="ECO:0000259" key="2">
    <source>
        <dbReference type="PROSITE" id="PS51502"/>
    </source>
</evidence>
<organism evidence="3 4">
    <name type="scientific">Botryotinia fuckeliana (strain B05.10)</name>
    <name type="common">Noble rot fungus</name>
    <name type="synonym">Botrytis cinerea</name>
    <dbReference type="NCBI Taxonomy" id="332648"/>
    <lineage>
        <taxon>Eukaryota</taxon>
        <taxon>Fungi</taxon>
        <taxon>Dikarya</taxon>
        <taxon>Ascomycota</taxon>
        <taxon>Pezizomycotina</taxon>
        <taxon>Leotiomycetes</taxon>
        <taxon>Helotiales</taxon>
        <taxon>Sclerotiniaceae</taxon>
        <taxon>Botrytis</taxon>
    </lineage>
</organism>
<dbReference type="Proteomes" id="UP000001798">
    <property type="component" value="Chromosome 14"/>
</dbReference>
<reference evidence="3 4" key="2">
    <citation type="journal article" date="2012" name="Eukaryot. Cell">
        <title>Genome update of Botrytis cinerea strains B05.10 and T4.</title>
        <authorList>
            <person name="Staats M."/>
            <person name="van Kan J.A."/>
        </authorList>
    </citation>
    <scope>NUCLEOTIDE SEQUENCE [LARGE SCALE GENOMIC DNA]</scope>
    <source>
        <strain evidence="3 4">B05.10</strain>
    </source>
</reference>
<dbReference type="AlphaFoldDB" id="A0A384K3R4"/>
<evidence type="ECO:0000313" key="4">
    <source>
        <dbReference type="Proteomes" id="UP000001798"/>
    </source>
</evidence>
<dbReference type="InterPro" id="IPR011008">
    <property type="entry name" value="Dimeric_a/b-barrel"/>
</dbReference>
<dbReference type="GeneID" id="5430720"/>
<dbReference type="SUPFAM" id="SSF54909">
    <property type="entry name" value="Dimeric alpha+beta barrel"/>
    <property type="match status" value="1"/>
</dbReference>
<dbReference type="EMBL" id="CP009818">
    <property type="protein sequence ID" value="ATZ57402.1"/>
    <property type="molecule type" value="Genomic_DNA"/>
</dbReference>
<accession>A0A384K3R4</accession>
<evidence type="ECO:0000256" key="1">
    <source>
        <dbReference type="ARBA" id="ARBA00011738"/>
    </source>
</evidence>
<dbReference type="OrthoDB" id="1601230at2759"/>
<sequence length="195" mass="22177">MSHHHTYLPTGTPLYPPLLISSHQPILFQSPNSTNPSKAPTYQYQYPEIHSYPQSPFLLPKLPPLPHHHHHHHSLHLNYNPTATMVLVHIVLFQFKPNTHKDQIDDLCKHMLSLPTLCIHPESHKPYILESSGGRDNSPEGHQVGGFSRGFVFHFASSADRDYYVNEDPAHLEFAKKAGGIVQNVRVVDYEMGVF</sequence>
<keyword evidence="4" id="KW-1185">Reference proteome</keyword>
<proteinExistence type="predicted"/>
<feature type="domain" description="Stress-response A/B barrel" evidence="2">
    <location>
        <begin position="87"/>
        <end position="190"/>
    </location>
</feature>
<protein>
    <recommendedName>
        <fullName evidence="2">Stress-response A/B barrel domain-containing protein</fullName>
    </recommendedName>
</protein>
<dbReference type="PANTHER" id="PTHR33178:SF10">
    <property type="entry name" value="STRESS-RESPONSE A_B BARREL DOMAIN-CONTAINING PROTEIN"/>
    <property type="match status" value="1"/>
</dbReference>
<dbReference type="InterPro" id="IPR044662">
    <property type="entry name" value="HS1/DABB1-like"/>
</dbReference>
<dbReference type="RefSeq" id="XP_024553124.1">
    <property type="nucleotide sequence ID" value="XM_024697309.1"/>
</dbReference>
<dbReference type="InterPro" id="IPR013097">
    <property type="entry name" value="Dabb"/>
</dbReference>
<dbReference type="PANTHER" id="PTHR33178">
    <property type="match status" value="1"/>
</dbReference>
<evidence type="ECO:0000313" key="3">
    <source>
        <dbReference type="EMBL" id="ATZ57402.1"/>
    </source>
</evidence>
<dbReference type="Pfam" id="PF07876">
    <property type="entry name" value="Dabb"/>
    <property type="match status" value="1"/>
</dbReference>